<dbReference type="RefSeq" id="WP_139238340.1">
    <property type="nucleotide sequence ID" value="NZ_FOLM01000008.1"/>
</dbReference>
<accession>A0A1I1NHQ5</accession>
<evidence type="ECO:0000313" key="1">
    <source>
        <dbReference type="EMBL" id="SFC97234.1"/>
    </source>
</evidence>
<dbReference type="Gene3D" id="3.10.450.50">
    <property type="match status" value="1"/>
</dbReference>
<name>A0A1I1NHQ5_9ACTN</name>
<sequence>MVMIRSTPDCGNAPRKEVLRDLVVALAEGDDETVAALVGEDVAWSLVGETVLRGREAVRA</sequence>
<evidence type="ECO:0008006" key="3">
    <source>
        <dbReference type="Google" id="ProtNLM"/>
    </source>
</evidence>
<protein>
    <recommendedName>
        <fullName evidence="3">SnoaL-like domain-containing protein</fullName>
    </recommendedName>
</protein>
<keyword evidence="2" id="KW-1185">Reference proteome</keyword>
<dbReference type="AlphaFoldDB" id="A0A1I1NHQ5"/>
<evidence type="ECO:0000313" key="2">
    <source>
        <dbReference type="Proteomes" id="UP000199207"/>
    </source>
</evidence>
<dbReference type="EMBL" id="FOLM01000008">
    <property type="protein sequence ID" value="SFC97234.1"/>
    <property type="molecule type" value="Genomic_DNA"/>
</dbReference>
<dbReference type="InterPro" id="IPR032710">
    <property type="entry name" value="NTF2-like_dom_sf"/>
</dbReference>
<proteinExistence type="predicted"/>
<dbReference type="Proteomes" id="UP000199207">
    <property type="component" value="Unassembled WGS sequence"/>
</dbReference>
<dbReference type="OrthoDB" id="1492465at2"/>
<gene>
    <name evidence="1" type="ORF">SAMN05421773_10811</name>
</gene>
<dbReference type="SUPFAM" id="SSF54427">
    <property type="entry name" value="NTF2-like"/>
    <property type="match status" value="1"/>
</dbReference>
<reference evidence="1 2" key="1">
    <citation type="submission" date="2016-10" db="EMBL/GenBank/DDBJ databases">
        <authorList>
            <person name="de Groot N.N."/>
        </authorList>
    </citation>
    <scope>NUCLEOTIDE SEQUENCE [LARGE SCALE GENOMIC DNA]</scope>
    <source>
        <strain evidence="1 2">CGMCC 4.5739</strain>
    </source>
</reference>
<organism evidence="1 2">
    <name type="scientific">Streptomyces aidingensis</name>
    <dbReference type="NCBI Taxonomy" id="910347"/>
    <lineage>
        <taxon>Bacteria</taxon>
        <taxon>Bacillati</taxon>
        <taxon>Actinomycetota</taxon>
        <taxon>Actinomycetes</taxon>
        <taxon>Kitasatosporales</taxon>
        <taxon>Streptomycetaceae</taxon>
        <taxon>Streptomyces</taxon>
    </lineage>
</organism>